<evidence type="ECO:0000313" key="3">
    <source>
        <dbReference type="EMBL" id="SEI68915.1"/>
    </source>
</evidence>
<name>A0A1H6SY86_9LACT</name>
<dbReference type="PIRSF" id="PIRSF026631">
    <property type="entry name" value="UCP026631"/>
    <property type="match status" value="1"/>
</dbReference>
<dbReference type="InterPro" id="IPR005182">
    <property type="entry name" value="YdbS-like_PH"/>
</dbReference>
<reference evidence="4" key="1">
    <citation type="submission" date="2016-10" db="EMBL/GenBank/DDBJ databases">
        <authorList>
            <person name="Varghese N."/>
            <person name="Submissions S."/>
        </authorList>
    </citation>
    <scope>NUCLEOTIDE SEQUENCE [LARGE SCALE GENOMIC DNA]</scope>
    <source>
        <strain evidence="4">DSM 25751</strain>
    </source>
</reference>
<keyword evidence="1" id="KW-0472">Membrane</keyword>
<keyword evidence="1" id="KW-0812">Transmembrane</keyword>
<dbReference type="PANTHER" id="PTHR34473">
    <property type="entry name" value="UPF0699 TRANSMEMBRANE PROTEIN YDBS"/>
    <property type="match status" value="1"/>
</dbReference>
<evidence type="ECO:0000259" key="2">
    <source>
        <dbReference type="Pfam" id="PF03703"/>
    </source>
</evidence>
<dbReference type="Pfam" id="PF03703">
    <property type="entry name" value="bPH_2"/>
    <property type="match status" value="2"/>
</dbReference>
<dbReference type="EMBL" id="FNYW01000011">
    <property type="protein sequence ID" value="SEI68915.1"/>
    <property type="molecule type" value="Genomic_DNA"/>
</dbReference>
<feature type="domain" description="YdbS-like PH" evidence="2">
    <location>
        <begin position="248"/>
        <end position="298"/>
    </location>
</feature>
<feature type="transmembrane region" description="Helical" evidence="1">
    <location>
        <begin position="346"/>
        <end position="365"/>
    </location>
</feature>
<evidence type="ECO:0000256" key="1">
    <source>
        <dbReference type="SAM" id="Phobius"/>
    </source>
</evidence>
<feature type="transmembrane region" description="Helical" evidence="1">
    <location>
        <begin position="41"/>
        <end position="61"/>
    </location>
</feature>
<gene>
    <name evidence="3" type="ORF">SAMN04488113_11111</name>
</gene>
<feature type="transmembrane region" description="Helical" evidence="1">
    <location>
        <begin position="12"/>
        <end position="35"/>
    </location>
</feature>
<keyword evidence="4" id="KW-1185">Reference proteome</keyword>
<feature type="domain" description="YdbS-like PH" evidence="2">
    <location>
        <begin position="63"/>
        <end position="131"/>
    </location>
</feature>
<dbReference type="Proteomes" id="UP000198564">
    <property type="component" value="Unassembled WGS sequence"/>
</dbReference>
<evidence type="ECO:0000313" key="4">
    <source>
        <dbReference type="Proteomes" id="UP000198564"/>
    </source>
</evidence>
<accession>A0A1H6SY86</accession>
<organism evidence="3 4">
    <name type="scientific">Alkalibacterium gilvum</name>
    <dbReference type="NCBI Taxonomy" id="1130080"/>
    <lineage>
        <taxon>Bacteria</taxon>
        <taxon>Bacillati</taxon>
        <taxon>Bacillota</taxon>
        <taxon>Bacilli</taxon>
        <taxon>Lactobacillales</taxon>
        <taxon>Carnobacteriaceae</taxon>
        <taxon>Alkalibacterium</taxon>
    </lineage>
</organism>
<feature type="transmembrane region" description="Helical" evidence="1">
    <location>
        <begin position="171"/>
        <end position="193"/>
    </location>
</feature>
<protein>
    <submittedName>
        <fullName evidence="3">Uncharacterized membrane protein YdbT, contains bPH2 (Pleckstrin homology) domain</fullName>
    </submittedName>
</protein>
<dbReference type="InterPro" id="IPR014529">
    <property type="entry name" value="UCP026631"/>
</dbReference>
<dbReference type="OrthoDB" id="2195155at2"/>
<keyword evidence="1" id="KW-1133">Transmembrane helix</keyword>
<dbReference type="PANTHER" id="PTHR34473:SF2">
    <property type="entry name" value="UPF0699 TRANSMEMBRANE PROTEIN YDBT"/>
    <property type="match status" value="1"/>
</dbReference>
<feature type="transmembrane region" description="Helical" evidence="1">
    <location>
        <begin position="213"/>
        <end position="233"/>
    </location>
</feature>
<proteinExistence type="predicted"/>
<sequence length="486" mass="56534">MSMENKRERFHPSAVLVYFIRDIKHWVFLFVLFLVDIDSGRLYSILALSALILFLSAKSFIKYWTHTYTLSSDHITLYKGIFNKRETEITYERIQTVKQRQWFFFKPFNIIEVLIETASTSPGEAEASLTAVDESIIKTIESYRNQTSPDLDEEKEIEAADNQFSLKYQDVVLFGLTDLTAILIVFTALSFVFEWIPDRFFSELVSLVGNVRGILIVGLMFMGLLIIAALSLLKSFLLFYDYKAERHEDTLTISYGLFERKTQKIPLSKIQGIKVNKQLLRHLFNRSSVELVIMGGQESEGESLSIKKVYLFPLISNDQVYTRLNQFIPDRAIEKPKVKKVTQNRVWYFLRWKMLAGIPLVAIALYFNTTIAIIASMILIIILLMAWKKSQVQAYAIQKNRLLCIQQFEGFTTVQFFIMPQNVQALSYSTSIALVNKDIGHMDVTFKENEHPTNYGMRYIKEKDSRRIHELFWEALERETDYVGFN</sequence>
<dbReference type="STRING" id="1130080.SAMN04488113_11111"/>
<dbReference type="AlphaFoldDB" id="A0A1H6SY86"/>
<feature type="transmembrane region" description="Helical" evidence="1">
    <location>
        <begin position="371"/>
        <end position="387"/>
    </location>
</feature>